<sequence>MKPMVQALRAHLPRLLRFRPMVLALSIGLAAVTSLAPSPSAAQLPALGDGGSLGAAEERSIGERIARLIYADPDYLEDPVLADYVEGVWAPLLAAAKLRGELPQELEDRFAWQIMLLRDRSINAFALPGGYLGLNLGLIGAVSQRDELASVLAHELSHVTQRHIARMFERQDQQAPLLLGALLLGAVAMSRNPEMANAILVGGQAVAAQQQLNFTRDMEREADRVGLGLMGQAGYQPEAFVRMFERLQQSARLNDDGSFPYLRSHPLTTERLAEMRARLSERANPGAEPPTDMTQMLMAARARVLAKPGADALRRWAQEPRDPAFATQSAPRRAAALYAAALAQQALGDASAAERIAADLVPLVSDDAQASRWVRLLRAELALNAGRPDVALAVLRLGGPQQRESLPRPERLLVAEVEIQRGQPERAAAALQTWLATHPKDGLAWQWLAQAWRKQGLTAQPVRAEGEQRWARLDLTGALDRFRAAQALLAQAPKTPANDIEAAIVDSRVRQTQAALKEELQRERPSR</sequence>
<keyword evidence="5" id="KW-0862">Zinc</keyword>
<keyword evidence="4" id="KW-0378">Hydrolase</keyword>
<dbReference type="GO" id="GO:0004222">
    <property type="term" value="F:metalloendopeptidase activity"/>
    <property type="evidence" value="ECO:0007669"/>
    <property type="project" value="InterPro"/>
</dbReference>
<keyword evidence="3" id="KW-0479">Metal-binding</keyword>
<feature type="domain" description="Peptidase M48" evidence="7">
    <location>
        <begin position="112"/>
        <end position="278"/>
    </location>
</feature>
<dbReference type="InterPro" id="IPR011990">
    <property type="entry name" value="TPR-like_helical_dom_sf"/>
</dbReference>
<dbReference type="AlphaFoldDB" id="A0A3N4UNW3"/>
<dbReference type="GO" id="GO:0016020">
    <property type="term" value="C:membrane"/>
    <property type="evidence" value="ECO:0007669"/>
    <property type="project" value="TreeGrafter"/>
</dbReference>
<dbReference type="RefSeq" id="WP_342767059.1">
    <property type="nucleotide sequence ID" value="NZ_RKQL01000001.1"/>
</dbReference>
<dbReference type="InterPro" id="IPR001915">
    <property type="entry name" value="Peptidase_M48"/>
</dbReference>
<evidence type="ECO:0000256" key="1">
    <source>
        <dbReference type="ARBA" id="ARBA00001947"/>
    </source>
</evidence>
<keyword evidence="6" id="KW-0482">Metalloprotease</keyword>
<dbReference type="Pfam" id="PF01435">
    <property type="entry name" value="Peptidase_M48"/>
    <property type="match status" value="1"/>
</dbReference>
<organism evidence="8 9">
    <name type="scientific">Tibeticola sediminis</name>
    <dbReference type="NCBI Taxonomy" id="1917811"/>
    <lineage>
        <taxon>Bacteria</taxon>
        <taxon>Pseudomonadati</taxon>
        <taxon>Pseudomonadota</taxon>
        <taxon>Betaproteobacteria</taxon>
        <taxon>Burkholderiales</taxon>
        <taxon>Comamonadaceae</taxon>
        <taxon>Tibeticola</taxon>
    </lineage>
</organism>
<evidence type="ECO:0000259" key="7">
    <source>
        <dbReference type="Pfam" id="PF01435"/>
    </source>
</evidence>
<dbReference type="Gene3D" id="1.25.40.10">
    <property type="entry name" value="Tetratricopeptide repeat domain"/>
    <property type="match status" value="1"/>
</dbReference>
<dbReference type="PANTHER" id="PTHR22726:SF1">
    <property type="entry name" value="METALLOENDOPEPTIDASE OMA1, MITOCHONDRIAL"/>
    <property type="match status" value="1"/>
</dbReference>
<evidence type="ECO:0000313" key="9">
    <source>
        <dbReference type="Proteomes" id="UP000272193"/>
    </source>
</evidence>
<dbReference type="Proteomes" id="UP000272193">
    <property type="component" value="Unassembled WGS sequence"/>
</dbReference>
<evidence type="ECO:0000256" key="2">
    <source>
        <dbReference type="ARBA" id="ARBA00022670"/>
    </source>
</evidence>
<proteinExistence type="predicted"/>
<gene>
    <name evidence="8" type="ORF">EDC62_0034</name>
</gene>
<comment type="caution">
    <text evidence="8">The sequence shown here is derived from an EMBL/GenBank/DDBJ whole genome shotgun (WGS) entry which is preliminary data.</text>
</comment>
<name>A0A3N4UNW3_9BURK</name>
<comment type="cofactor">
    <cofactor evidence="1">
        <name>Zn(2+)</name>
        <dbReference type="ChEBI" id="CHEBI:29105"/>
    </cofactor>
</comment>
<evidence type="ECO:0000313" key="8">
    <source>
        <dbReference type="EMBL" id="RPE72346.1"/>
    </source>
</evidence>
<dbReference type="Pfam" id="PF13428">
    <property type="entry name" value="TPR_14"/>
    <property type="match status" value="1"/>
</dbReference>
<dbReference type="PANTHER" id="PTHR22726">
    <property type="entry name" value="METALLOENDOPEPTIDASE OMA1"/>
    <property type="match status" value="1"/>
</dbReference>
<protein>
    <submittedName>
        <fullName evidence="8">Putative Zn-dependent protease</fullName>
    </submittedName>
</protein>
<keyword evidence="9" id="KW-1185">Reference proteome</keyword>
<dbReference type="EMBL" id="RKQL01000001">
    <property type="protein sequence ID" value="RPE72346.1"/>
    <property type="molecule type" value="Genomic_DNA"/>
</dbReference>
<accession>A0A3N4UNW3</accession>
<reference evidence="8 9" key="1">
    <citation type="submission" date="2018-11" db="EMBL/GenBank/DDBJ databases">
        <title>Genomic Encyclopedia of Type Strains, Phase IV (KMG-IV): sequencing the most valuable type-strain genomes for metagenomic binning, comparative biology and taxonomic classification.</title>
        <authorList>
            <person name="Goeker M."/>
        </authorList>
    </citation>
    <scope>NUCLEOTIDE SEQUENCE [LARGE SCALE GENOMIC DNA]</scope>
    <source>
        <strain evidence="8 9">DSM 101684</strain>
    </source>
</reference>
<evidence type="ECO:0000256" key="5">
    <source>
        <dbReference type="ARBA" id="ARBA00022833"/>
    </source>
</evidence>
<dbReference type="SUPFAM" id="SSF48452">
    <property type="entry name" value="TPR-like"/>
    <property type="match status" value="1"/>
</dbReference>
<dbReference type="GO" id="GO:0051603">
    <property type="term" value="P:proteolysis involved in protein catabolic process"/>
    <property type="evidence" value="ECO:0007669"/>
    <property type="project" value="TreeGrafter"/>
</dbReference>
<evidence type="ECO:0000256" key="3">
    <source>
        <dbReference type="ARBA" id="ARBA00022723"/>
    </source>
</evidence>
<dbReference type="InterPro" id="IPR051156">
    <property type="entry name" value="Mito/Outer_Membr_Metalloprot"/>
</dbReference>
<evidence type="ECO:0000256" key="4">
    <source>
        <dbReference type="ARBA" id="ARBA00022801"/>
    </source>
</evidence>
<evidence type="ECO:0000256" key="6">
    <source>
        <dbReference type="ARBA" id="ARBA00023049"/>
    </source>
</evidence>
<dbReference type="Gene3D" id="3.30.2010.10">
    <property type="entry name" value="Metalloproteases ('zincins'), catalytic domain"/>
    <property type="match status" value="1"/>
</dbReference>
<keyword evidence="2 8" id="KW-0645">Protease</keyword>
<dbReference type="GO" id="GO:0046872">
    <property type="term" value="F:metal ion binding"/>
    <property type="evidence" value="ECO:0007669"/>
    <property type="project" value="UniProtKB-KW"/>
</dbReference>